<accession>A0ABU5J1E8</accession>
<dbReference type="Gene3D" id="2.60.40.790">
    <property type="match status" value="1"/>
</dbReference>
<evidence type="ECO:0000256" key="1">
    <source>
        <dbReference type="PROSITE-ProRule" id="PRU00285"/>
    </source>
</evidence>
<gene>
    <name evidence="4" type="ORF">SM124_15965</name>
</gene>
<protein>
    <submittedName>
        <fullName evidence="4">Hsp20/alpha crystallin family protein</fullName>
    </submittedName>
</protein>
<dbReference type="CDD" id="cd06464">
    <property type="entry name" value="ACD_sHsps-like"/>
    <property type="match status" value="1"/>
</dbReference>
<evidence type="ECO:0000259" key="3">
    <source>
        <dbReference type="PROSITE" id="PS01031"/>
    </source>
</evidence>
<evidence type="ECO:0000313" key="4">
    <source>
        <dbReference type="EMBL" id="MDZ5473214.1"/>
    </source>
</evidence>
<dbReference type="Proteomes" id="UP001290455">
    <property type="component" value="Unassembled WGS sequence"/>
</dbReference>
<dbReference type="InterPro" id="IPR002068">
    <property type="entry name" value="A-crystallin/Hsp20_dom"/>
</dbReference>
<evidence type="ECO:0000256" key="2">
    <source>
        <dbReference type="RuleBase" id="RU003616"/>
    </source>
</evidence>
<name>A0ABU5J1E8_9BACI</name>
<dbReference type="InterPro" id="IPR031107">
    <property type="entry name" value="Small_HSP"/>
</dbReference>
<dbReference type="PROSITE" id="PS01031">
    <property type="entry name" value="SHSP"/>
    <property type="match status" value="1"/>
</dbReference>
<proteinExistence type="inferred from homology"/>
<evidence type="ECO:0000313" key="5">
    <source>
        <dbReference type="Proteomes" id="UP001290455"/>
    </source>
</evidence>
<dbReference type="PANTHER" id="PTHR11527">
    <property type="entry name" value="HEAT-SHOCK PROTEIN 20 FAMILY MEMBER"/>
    <property type="match status" value="1"/>
</dbReference>
<dbReference type="SUPFAM" id="SSF49764">
    <property type="entry name" value="HSP20-like chaperones"/>
    <property type="match status" value="1"/>
</dbReference>
<dbReference type="InterPro" id="IPR008978">
    <property type="entry name" value="HSP20-like_chaperone"/>
</dbReference>
<organism evidence="4 5">
    <name type="scientific">Robertmurraya mangrovi</name>
    <dbReference type="NCBI Taxonomy" id="3098077"/>
    <lineage>
        <taxon>Bacteria</taxon>
        <taxon>Bacillati</taxon>
        <taxon>Bacillota</taxon>
        <taxon>Bacilli</taxon>
        <taxon>Bacillales</taxon>
        <taxon>Bacillaceae</taxon>
        <taxon>Robertmurraya</taxon>
    </lineage>
</organism>
<reference evidence="4 5" key="1">
    <citation type="submission" date="2023-11" db="EMBL/GenBank/DDBJ databases">
        <title>Bacillus jintuensis, isolated from a mudflat on the Beibu Gulf coast.</title>
        <authorList>
            <person name="Li M."/>
        </authorList>
    </citation>
    <scope>NUCLEOTIDE SEQUENCE [LARGE SCALE GENOMIC DNA]</scope>
    <source>
        <strain evidence="4 5">31A1R</strain>
    </source>
</reference>
<dbReference type="RefSeq" id="WP_322447513.1">
    <property type="nucleotide sequence ID" value="NZ_JAXOFX010000011.1"/>
</dbReference>
<comment type="similarity">
    <text evidence="1 2">Belongs to the small heat shock protein (HSP20) family.</text>
</comment>
<dbReference type="Pfam" id="PF00011">
    <property type="entry name" value="HSP20"/>
    <property type="match status" value="1"/>
</dbReference>
<dbReference type="EMBL" id="JAXOFX010000011">
    <property type="protein sequence ID" value="MDZ5473214.1"/>
    <property type="molecule type" value="Genomic_DNA"/>
</dbReference>
<comment type="caution">
    <text evidence="4">The sequence shown here is derived from an EMBL/GenBank/DDBJ whole genome shotgun (WGS) entry which is preliminary data.</text>
</comment>
<sequence length="160" mass="18469">MSKNLSNGPNKRDRNEPFGDLIRTMNDFFQEKPVKGILQSIDEFFKTPFPPISSFPLDVVEMENEHIVTAELPGIKRENIHIDVLGNYLTISVKNGEIITEEDDINKTYRRKQTFQQMSRTVSLTHPINEKKVKASYQDGLLKVRIPKQKGKKIDILDQI</sequence>
<keyword evidence="5" id="KW-1185">Reference proteome</keyword>
<feature type="domain" description="SHSP" evidence="3">
    <location>
        <begin position="48"/>
        <end position="160"/>
    </location>
</feature>